<evidence type="ECO:0008006" key="4">
    <source>
        <dbReference type="Google" id="ProtNLM"/>
    </source>
</evidence>
<dbReference type="STRING" id="471853.Bcav_0214"/>
<feature type="chain" id="PRO_5002947188" description="Secreted protein" evidence="1">
    <location>
        <begin position="34"/>
        <end position="171"/>
    </location>
</feature>
<evidence type="ECO:0000256" key="1">
    <source>
        <dbReference type="SAM" id="SignalP"/>
    </source>
</evidence>
<dbReference type="KEGG" id="bcv:Bcav_0214"/>
<gene>
    <name evidence="2" type="ordered locus">Bcav_0214</name>
</gene>
<proteinExistence type="predicted"/>
<name>C5BVN9_BEUC1</name>
<reference evidence="2 3" key="1">
    <citation type="journal article" date="2009" name="Stand. Genomic Sci.">
        <title>Complete genome sequence of Beutenbergia cavernae type strain (HKI 0122).</title>
        <authorList>
            <person name="Land M."/>
            <person name="Pukall R."/>
            <person name="Abt B."/>
            <person name="Goker M."/>
            <person name="Rohde M."/>
            <person name="Glavina Del Rio T."/>
            <person name="Tice H."/>
            <person name="Copeland A."/>
            <person name="Cheng J.F."/>
            <person name="Lucas S."/>
            <person name="Chen F."/>
            <person name="Nolan M."/>
            <person name="Bruce D."/>
            <person name="Goodwin L."/>
            <person name="Pitluck S."/>
            <person name="Ivanova N."/>
            <person name="Mavromatis K."/>
            <person name="Ovchinnikova G."/>
            <person name="Pati A."/>
            <person name="Chen A."/>
            <person name="Palaniappan K."/>
            <person name="Hauser L."/>
            <person name="Chang Y.J."/>
            <person name="Jefferies C.C."/>
            <person name="Saunders E."/>
            <person name="Brettin T."/>
            <person name="Detter J.C."/>
            <person name="Han C."/>
            <person name="Chain P."/>
            <person name="Bristow J."/>
            <person name="Eisen J.A."/>
            <person name="Markowitz V."/>
            <person name="Hugenholtz P."/>
            <person name="Kyrpides N.C."/>
            <person name="Klenk H.P."/>
            <person name="Lapidus A."/>
        </authorList>
    </citation>
    <scope>NUCLEOTIDE SEQUENCE [LARGE SCALE GENOMIC DNA]</scope>
    <source>
        <strain evidence="3">ATCC BAA-8 / DSM 12333 / NBRC 16432</strain>
    </source>
</reference>
<keyword evidence="3" id="KW-1185">Reference proteome</keyword>
<organism evidence="2 3">
    <name type="scientific">Beutenbergia cavernae (strain ATCC BAA-8 / DSM 12333 / CCUG 43141 / JCM 11478 / NBRC 16432 / NCIMB 13614 / HKI 0122)</name>
    <dbReference type="NCBI Taxonomy" id="471853"/>
    <lineage>
        <taxon>Bacteria</taxon>
        <taxon>Bacillati</taxon>
        <taxon>Actinomycetota</taxon>
        <taxon>Actinomycetes</taxon>
        <taxon>Micrococcales</taxon>
        <taxon>Beutenbergiaceae</taxon>
        <taxon>Beutenbergia</taxon>
    </lineage>
</organism>
<protein>
    <recommendedName>
        <fullName evidence="4">Secreted protein</fullName>
    </recommendedName>
</protein>
<dbReference type="EMBL" id="CP001618">
    <property type="protein sequence ID" value="ACQ78479.1"/>
    <property type="molecule type" value="Genomic_DNA"/>
</dbReference>
<dbReference type="AlphaFoldDB" id="C5BVN9"/>
<sequence>MRHNSKILRRILAAATLATATLGLMAAPSSAQATGDGVTPAAGHICRQEPSNCWTDVGSHRQAIPKDAGGTNAFTYYGYTGPRGMYSVSAHFQAFDELLHINAIPSRGSVARVNVWIEGQGWVSYRADPGTRREGIELGYDGDIAEGSSVRIQVCWGNSDDFCTGYARATA</sequence>
<dbReference type="Proteomes" id="UP000007962">
    <property type="component" value="Chromosome"/>
</dbReference>
<evidence type="ECO:0000313" key="2">
    <source>
        <dbReference type="EMBL" id="ACQ78479.1"/>
    </source>
</evidence>
<keyword evidence="1" id="KW-0732">Signal</keyword>
<feature type="signal peptide" evidence="1">
    <location>
        <begin position="1"/>
        <end position="33"/>
    </location>
</feature>
<evidence type="ECO:0000313" key="3">
    <source>
        <dbReference type="Proteomes" id="UP000007962"/>
    </source>
</evidence>
<dbReference type="RefSeq" id="WP_012725259.1">
    <property type="nucleotide sequence ID" value="NC_012669.1"/>
</dbReference>
<dbReference type="HOGENOM" id="CLU_1559966_0_0_11"/>
<dbReference type="OrthoDB" id="4990479at2"/>
<accession>C5BVN9</accession>